<evidence type="ECO:0000313" key="1">
    <source>
        <dbReference type="EMBL" id="MBJ7882308.1"/>
    </source>
</evidence>
<evidence type="ECO:0000313" key="2">
    <source>
        <dbReference type="Proteomes" id="UP000662373"/>
    </source>
</evidence>
<accession>A0A934KXU0</accession>
<dbReference type="EMBL" id="JAEHJZ010000044">
    <property type="protein sequence ID" value="MBJ7882308.1"/>
    <property type="molecule type" value="Genomic_DNA"/>
</dbReference>
<sequence length="95" mass="11298">MSKSDAVKKFAEMFLNFLQEKYVDRMPLRKAEIRVLYNNIPFDDTKTYIKQVELKLFEINADVYINNDFNHEALTLLYGNFQRLLNLLSESLLDD</sequence>
<proteinExistence type="predicted"/>
<dbReference type="Proteomes" id="UP000662373">
    <property type="component" value="Unassembled WGS sequence"/>
</dbReference>
<comment type="caution">
    <text evidence="1">The sequence shown here is derived from an EMBL/GenBank/DDBJ whole genome shotgun (WGS) entry which is preliminary data.</text>
</comment>
<dbReference type="AlphaFoldDB" id="A0A934KXU0"/>
<reference evidence="1 2" key="1">
    <citation type="submission" date="2020-09" db="EMBL/GenBank/DDBJ databases">
        <title>Draft genome of Gelidibacter salicanalis PAMC21136.</title>
        <authorList>
            <person name="Park H."/>
        </authorList>
    </citation>
    <scope>NUCLEOTIDE SEQUENCE [LARGE SCALE GENOMIC DNA]</scope>
    <source>
        <strain evidence="1 2">PAMC21136</strain>
    </source>
</reference>
<dbReference type="RefSeq" id="WP_199602162.1">
    <property type="nucleotide sequence ID" value="NZ_JAEHJZ010000044.1"/>
</dbReference>
<organism evidence="1 2">
    <name type="scientific">Gelidibacter salicanalis</name>
    <dbReference type="NCBI Taxonomy" id="291193"/>
    <lineage>
        <taxon>Bacteria</taxon>
        <taxon>Pseudomonadati</taxon>
        <taxon>Bacteroidota</taxon>
        <taxon>Flavobacteriia</taxon>
        <taxon>Flavobacteriales</taxon>
        <taxon>Flavobacteriaceae</taxon>
        <taxon>Gelidibacter</taxon>
    </lineage>
</organism>
<keyword evidence="2" id="KW-1185">Reference proteome</keyword>
<protein>
    <submittedName>
        <fullName evidence="1">Uncharacterized protein</fullName>
    </submittedName>
</protein>
<gene>
    <name evidence="1" type="ORF">JEM65_16870</name>
</gene>
<name>A0A934KXU0_9FLAO</name>